<accession>A0AAE0LI18</accession>
<protein>
    <submittedName>
        <fullName evidence="1">Uncharacterized protein</fullName>
    </submittedName>
</protein>
<dbReference type="AlphaFoldDB" id="A0AAE0LI18"/>
<reference evidence="1 2" key="1">
    <citation type="journal article" date="2015" name="Genome Biol. Evol.">
        <title>Comparative Genomics of a Bacterivorous Green Alga Reveals Evolutionary Causalities and Consequences of Phago-Mixotrophic Mode of Nutrition.</title>
        <authorList>
            <person name="Burns J.A."/>
            <person name="Paasch A."/>
            <person name="Narechania A."/>
            <person name="Kim E."/>
        </authorList>
    </citation>
    <scope>NUCLEOTIDE SEQUENCE [LARGE SCALE GENOMIC DNA]</scope>
    <source>
        <strain evidence="1 2">PLY_AMNH</strain>
    </source>
</reference>
<keyword evidence="2" id="KW-1185">Reference proteome</keyword>
<evidence type="ECO:0000313" key="2">
    <source>
        <dbReference type="Proteomes" id="UP001190700"/>
    </source>
</evidence>
<dbReference type="EMBL" id="LGRX02001534">
    <property type="protein sequence ID" value="KAK3285993.1"/>
    <property type="molecule type" value="Genomic_DNA"/>
</dbReference>
<organism evidence="1 2">
    <name type="scientific">Cymbomonas tetramitiformis</name>
    <dbReference type="NCBI Taxonomy" id="36881"/>
    <lineage>
        <taxon>Eukaryota</taxon>
        <taxon>Viridiplantae</taxon>
        <taxon>Chlorophyta</taxon>
        <taxon>Pyramimonadophyceae</taxon>
        <taxon>Pyramimonadales</taxon>
        <taxon>Pyramimonadaceae</taxon>
        <taxon>Cymbomonas</taxon>
    </lineage>
</organism>
<dbReference type="Proteomes" id="UP001190700">
    <property type="component" value="Unassembled WGS sequence"/>
</dbReference>
<name>A0AAE0LI18_9CHLO</name>
<comment type="caution">
    <text evidence="1">The sequence shown here is derived from an EMBL/GenBank/DDBJ whole genome shotgun (WGS) entry which is preliminary data.</text>
</comment>
<sequence>MNIGQGWEEKTHLHWSRAGVGVTTGSWEVDGGGLLGITTWVSLWCMSGAESRLPGLRPGRDCGWPLLHLWVAAAGLAGCPDGQQAEAAEWLGPAAVPAGGGQLEVLCAAGRAAEVVSGEVVQRRCRRN</sequence>
<gene>
    <name evidence="1" type="ORF">CYMTET_6424</name>
</gene>
<proteinExistence type="predicted"/>
<evidence type="ECO:0000313" key="1">
    <source>
        <dbReference type="EMBL" id="KAK3285993.1"/>
    </source>
</evidence>